<dbReference type="EMBL" id="BJZT01000007">
    <property type="protein sequence ID" value="GEO98529.1"/>
    <property type="molecule type" value="Genomic_DNA"/>
</dbReference>
<dbReference type="NCBIfam" id="TIGR02098">
    <property type="entry name" value="MJ0042_CXXC"/>
    <property type="match status" value="1"/>
</dbReference>
<evidence type="ECO:0000259" key="3">
    <source>
        <dbReference type="Pfam" id="PF13717"/>
    </source>
</evidence>
<dbReference type="Proteomes" id="UP000321258">
    <property type="component" value="Unassembled WGS sequence"/>
</dbReference>
<dbReference type="Pfam" id="PF13717">
    <property type="entry name" value="Zn_ribbon_4"/>
    <property type="match status" value="1"/>
</dbReference>
<organism evidence="4 5">
    <name type="scientific">Methylobacterium haplocladii</name>
    <dbReference type="NCBI Taxonomy" id="1176176"/>
    <lineage>
        <taxon>Bacteria</taxon>
        <taxon>Pseudomonadati</taxon>
        <taxon>Pseudomonadota</taxon>
        <taxon>Alphaproteobacteria</taxon>
        <taxon>Hyphomicrobiales</taxon>
        <taxon>Methylobacteriaceae</taxon>
        <taxon>Methylobacterium</taxon>
    </lineage>
</organism>
<dbReference type="OrthoDB" id="7159357at2"/>
<feature type="compositionally biased region" description="Low complexity" evidence="1">
    <location>
        <begin position="239"/>
        <end position="265"/>
    </location>
</feature>
<feature type="region of interest" description="Disordered" evidence="1">
    <location>
        <begin position="59"/>
        <end position="87"/>
    </location>
</feature>
<proteinExistence type="predicted"/>
<dbReference type="AlphaFoldDB" id="A0A512ILF1"/>
<keyword evidence="2" id="KW-1133">Transmembrane helix</keyword>
<comment type="caution">
    <text evidence="4">The sequence shown here is derived from an EMBL/GenBank/DDBJ whole genome shotgun (WGS) entry which is preliminary data.</text>
</comment>
<keyword evidence="2" id="KW-0812">Transmembrane</keyword>
<dbReference type="NCBIfam" id="NF038353">
    <property type="entry name" value="FxLYD_dom"/>
    <property type="match status" value="1"/>
</dbReference>
<dbReference type="InterPro" id="IPR047676">
    <property type="entry name" value="FxLYD_dom"/>
</dbReference>
<evidence type="ECO:0000313" key="4">
    <source>
        <dbReference type="EMBL" id="GEO98529.1"/>
    </source>
</evidence>
<dbReference type="RefSeq" id="WP_147076961.1">
    <property type="nucleotide sequence ID" value="NZ_BJZT01000007.1"/>
</dbReference>
<evidence type="ECO:0000313" key="5">
    <source>
        <dbReference type="Proteomes" id="UP000321258"/>
    </source>
</evidence>
<dbReference type="InterPro" id="IPR011723">
    <property type="entry name" value="Znf/thioredoxin_put"/>
</dbReference>
<sequence>MLIACPACASEYEIEGVLVGAEGRSVRCAACSETWFVGPESEQPDDAVDAWEAALHEEVPEETVAAPSPVIDQPVPPPRKAKAKPSPKTLAIPRLSPALAAGLAVFAILPLALLGRATVVRAMPRSAGLFSAVGLPVNLRGVAFRDVTAFRNPAEGANPTQLVVEGDLVGVARERVTVASLEVELRDAHGQSVYRWTVPPSRAALEPGETARFRASLSAPPPHGSQVLVRFTDADASEAKQAAKAAAPTEPEKPAPAADAGHGHH</sequence>
<feature type="domain" description="Zinc finger/thioredoxin putative" evidence="3">
    <location>
        <begin position="1"/>
        <end position="36"/>
    </location>
</feature>
<name>A0A512ILF1_9HYPH</name>
<protein>
    <submittedName>
        <fullName evidence="4">Thioredoxin</fullName>
    </submittedName>
</protein>
<gene>
    <name evidence="4" type="ORF">MHA02_09170</name>
</gene>
<keyword evidence="2" id="KW-0472">Membrane</keyword>
<evidence type="ECO:0000256" key="1">
    <source>
        <dbReference type="SAM" id="MobiDB-lite"/>
    </source>
</evidence>
<accession>A0A512ILF1</accession>
<evidence type="ECO:0000256" key="2">
    <source>
        <dbReference type="SAM" id="Phobius"/>
    </source>
</evidence>
<feature type="transmembrane region" description="Helical" evidence="2">
    <location>
        <begin position="95"/>
        <end position="115"/>
    </location>
</feature>
<keyword evidence="5" id="KW-1185">Reference proteome</keyword>
<reference evidence="4 5" key="1">
    <citation type="submission" date="2019-07" db="EMBL/GenBank/DDBJ databases">
        <title>Whole genome shotgun sequence of Methylobacterium haplocladii NBRC 107714.</title>
        <authorList>
            <person name="Hosoyama A."/>
            <person name="Uohara A."/>
            <person name="Ohji S."/>
            <person name="Ichikawa N."/>
        </authorList>
    </citation>
    <scope>NUCLEOTIDE SEQUENCE [LARGE SCALE GENOMIC DNA]</scope>
    <source>
        <strain evidence="4 5">NBRC 107714</strain>
    </source>
</reference>
<feature type="region of interest" description="Disordered" evidence="1">
    <location>
        <begin position="233"/>
        <end position="265"/>
    </location>
</feature>